<evidence type="ECO:0000256" key="2">
    <source>
        <dbReference type="ARBA" id="ARBA00022793"/>
    </source>
</evidence>
<dbReference type="SUPFAM" id="SSF51419">
    <property type="entry name" value="PLP-binding barrel"/>
    <property type="match status" value="1"/>
</dbReference>
<keyword evidence="2" id="KW-0210">Decarboxylase</keyword>
<dbReference type="Gene3D" id="3.20.20.10">
    <property type="entry name" value="Alanine racemase"/>
    <property type="match status" value="1"/>
</dbReference>
<organism evidence="6">
    <name type="scientific">marine metagenome</name>
    <dbReference type="NCBI Taxonomy" id="408172"/>
    <lineage>
        <taxon>unclassified sequences</taxon>
        <taxon>metagenomes</taxon>
        <taxon>ecological metagenomes</taxon>
    </lineage>
</organism>
<dbReference type="PANTHER" id="PTHR43727">
    <property type="entry name" value="DIAMINOPIMELATE DECARBOXYLASE"/>
    <property type="match status" value="1"/>
</dbReference>
<evidence type="ECO:0000256" key="4">
    <source>
        <dbReference type="ARBA" id="ARBA00023239"/>
    </source>
</evidence>
<dbReference type="PRINTS" id="PR01181">
    <property type="entry name" value="DAPDCRBXLASE"/>
</dbReference>
<feature type="non-terminal residue" evidence="6">
    <location>
        <position position="357"/>
    </location>
</feature>
<evidence type="ECO:0000256" key="1">
    <source>
        <dbReference type="ARBA" id="ARBA00001933"/>
    </source>
</evidence>
<dbReference type="Pfam" id="PF02784">
    <property type="entry name" value="Orn_Arg_deC_N"/>
    <property type="match status" value="1"/>
</dbReference>
<dbReference type="Gene3D" id="2.40.37.10">
    <property type="entry name" value="Lyase, Ornithine Decarboxylase, Chain A, domain 1"/>
    <property type="match status" value="1"/>
</dbReference>
<dbReference type="InterPro" id="IPR000183">
    <property type="entry name" value="Orn/DAP/Arg_de-COase"/>
</dbReference>
<dbReference type="GO" id="GO:0008836">
    <property type="term" value="F:diaminopimelate decarboxylase activity"/>
    <property type="evidence" value="ECO:0007669"/>
    <property type="project" value="InterPro"/>
</dbReference>
<dbReference type="PRINTS" id="PR01179">
    <property type="entry name" value="ODADCRBXLASE"/>
</dbReference>
<dbReference type="CDD" id="cd06828">
    <property type="entry name" value="PLPDE_III_DapDC"/>
    <property type="match status" value="1"/>
</dbReference>
<dbReference type="PANTHER" id="PTHR43727:SF2">
    <property type="entry name" value="GROUP IV DECARBOXYLASE"/>
    <property type="match status" value="1"/>
</dbReference>
<proteinExistence type="predicted"/>
<evidence type="ECO:0000256" key="3">
    <source>
        <dbReference type="ARBA" id="ARBA00022898"/>
    </source>
</evidence>
<dbReference type="InterPro" id="IPR009006">
    <property type="entry name" value="Ala_racemase/Decarboxylase_C"/>
</dbReference>
<dbReference type="InterPro" id="IPR002986">
    <property type="entry name" value="DAP_deCOOHase_LysA"/>
</dbReference>
<evidence type="ECO:0000313" key="6">
    <source>
        <dbReference type="EMBL" id="SVA38628.1"/>
    </source>
</evidence>
<dbReference type="InterPro" id="IPR029066">
    <property type="entry name" value="PLP-binding_barrel"/>
</dbReference>
<keyword evidence="4" id="KW-0456">Lyase</keyword>
<reference evidence="6" key="1">
    <citation type="submission" date="2018-05" db="EMBL/GenBank/DDBJ databases">
        <authorList>
            <person name="Lanie J.A."/>
            <person name="Ng W.-L."/>
            <person name="Kazmierczak K.M."/>
            <person name="Andrzejewski T.M."/>
            <person name="Davidsen T.M."/>
            <person name="Wayne K.J."/>
            <person name="Tettelin H."/>
            <person name="Glass J.I."/>
            <person name="Rusch D."/>
            <person name="Podicherti R."/>
            <person name="Tsui H.-C.T."/>
            <person name="Winkler M.E."/>
        </authorList>
    </citation>
    <scope>NUCLEOTIDE SEQUENCE</scope>
</reference>
<evidence type="ECO:0000259" key="5">
    <source>
        <dbReference type="Pfam" id="PF02784"/>
    </source>
</evidence>
<name>A0A381VFS9_9ZZZZ</name>
<accession>A0A381VFS9</accession>
<dbReference type="InterPro" id="IPR022644">
    <property type="entry name" value="De-COase2_N"/>
</dbReference>
<dbReference type="FunFam" id="3.20.20.10:FF:000003">
    <property type="entry name" value="Diaminopimelate decarboxylase"/>
    <property type="match status" value="1"/>
</dbReference>
<sequence>MPFRNAELFPLDARINTAGNLEIGGCDTVSMAQEFGTPLYVYDESTIRRMARTYLQEFSSRYPDTTVAYASKAFLNKEMSRIAYEEGLSLDVVSGGEIAVALSTGFPAKRMYFHGNNKSHQELSEAINVGIGTIVVDGFQELDLLNKIAENKGQMQEIMLRLSPSVDAHTHDHTTTGILDVKFGFSIESGEATVAIRQALNSSYLDLKGIHFHLGSPIFELEPYSEAIDTVLEYLVQFKDEGLNLREFSPGGGFAIGYVRNALPPEVSQYAEVITSMLKNKCKDLGYSPPKLIIEPGRSMVGRAGVALYTVGVIKEIPTVRTYVSLDGGMGDNIRPALYGSEYEAVAANKMFESGKE</sequence>
<comment type="cofactor">
    <cofactor evidence="1">
        <name>pyridoxal 5'-phosphate</name>
        <dbReference type="ChEBI" id="CHEBI:597326"/>
    </cofactor>
</comment>
<dbReference type="NCBIfam" id="TIGR01048">
    <property type="entry name" value="lysA"/>
    <property type="match status" value="1"/>
</dbReference>
<protein>
    <recommendedName>
        <fullName evidence="5">Orn/DAP/Arg decarboxylase 2 N-terminal domain-containing protein</fullName>
    </recommendedName>
</protein>
<dbReference type="EMBL" id="UINC01008588">
    <property type="protein sequence ID" value="SVA38628.1"/>
    <property type="molecule type" value="Genomic_DNA"/>
</dbReference>
<dbReference type="GO" id="GO:0009089">
    <property type="term" value="P:lysine biosynthetic process via diaminopimelate"/>
    <property type="evidence" value="ECO:0007669"/>
    <property type="project" value="InterPro"/>
</dbReference>
<gene>
    <name evidence="6" type="ORF">METZ01_LOCUS91482</name>
</gene>
<feature type="domain" description="Orn/DAP/Arg decarboxylase 2 N-terminal" evidence="5">
    <location>
        <begin position="55"/>
        <end position="301"/>
    </location>
</feature>
<dbReference type="SUPFAM" id="SSF50621">
    <property type="entry name" value="Alanine racemase C-terminal domain-like"/>
    <property type="match status" value="1"/>
</dbReference>
<dbReference type="AlphaFoldDB" id="A0A381VFS9"/>
<keyword evidence="3" id="KW-0663">Pyridoxal phosphate</keyword>